<dbReference type="EMBL" id="AALC02000039">
    <property type="protein sequence ID" value="EEQ05955.1"/>
    <property type="molecule type" value="Genomic_DNA"/>
</dbReference>
<gene>
    <name evidence="1" type="ORF">yberc0001_21590</name>
</gene>
<comment type="caution">
    <text evidence="1">The sequence shown here is derived from an EMBL/GenBank/DDBJ whole genome shotgun (WGS) entry which is preliminary data.</text>
</comment>
<sequence length="203" mass="22437">MQLYLFLEFSRMPYHSNATPYLSIDHDSIADWKSALSGQWFIGVVDTEKRSVKLAPVNIFDARGNLDSAVLNNTSMQGMNRYASGAAGERVGDSAMPEYLLNRAAGMTHHTAVVKQAGFDPSSSLGFSLIKINCHFAQMKMASNSLNADKPGARYHHSFSRATSMKRDGYFPGSAQLPLQWQHALTLFFNTTMNIPHVSVSND</sequence>
<keyword evidence="2" id="KW-1185">Reference proteome</keyword>
<dbReference type="RefSeq" id="WP_005276709.1">
    <property type="nucleotide sequence ID" value="NZ_AALC02000039.1"/>
</dbReference>
<organism evidence="1 2">
    <name type="scientific">Yersinia bercovieri ATCC 43970</name>
    <dbReference type="NCBI Taxonomy" id="349968"/>
    <lineage>
        <taxon>Bacteria</taxon>
        <taxon>Pseudomonadati</taxon>
        <taxon>Pseudomonadota</taxon>
        <taxon>Gammaproteobacteria</taxon>
        <taxon>Enterobacterales</taxon>
        <taxon>Yersiniaceae</taxon>
        <taxon>Yersinia</taxon>
    </lineage>
</organism>
<dbReference type="Proteomes" id="UP000010319">
    <property type="component" value="Unassembled WGS sequence"/>
</dbReference>
<proteinExistence type="predicted"/>
<reference evidence="1" key="1">
    <citation type="submission" date="2008-12" db="EMBL/GenBank/DDBJ databases">
        <title>Annotation of the Yersinia bercovieri ATCC 43970 genome.</title>
        <authorList>
            <person name="Read T.D."/>
            <person name="Akmal A."/>
            <person name="Bishop-Lilly K."/>
            <person name="Chen P.E."/>
            <person name="Cook C."/>
            <person name="Kiley M.P."/>
            <person name="Lentz S."/>
            <person name="Mateczun A."/>
            <person name="Nagarajan N."/>
            <person name="Nolan N."/>
            <person name="Osborne B.I."/>
            <person name="Pop M."/>
            <person name="Sozhamannan S."/>
            <person name="Stewart A.C."/>
            <person name="Sulakvelidze A."/>
            <person name="Thomason B."/>
            <person name="Willner K."/>
            <person name="Zwick M.E."/>
        </authorList>
    </citation>
    <scope>NUCLEOTIDE SEQUENCE [LARGE SCALE GENOMIC DNA]</scope>
    <source>
        <strain evidence="1">ATCC 43970</strain>
    </source>
</reference>
<accession>A0ABM9XX05</accession>
<evidence type="ECO:0000313" key="2">
    <source>
        <dbReference type="Proteomes" id="UP000010319"/>
    </source>
</evidence>
<protein>
    <submittedName>
        <fullName evidence="1">Uncharacterized protein</fullName>
    </submittedName>
</protein>
<evidence type="ECO:0000313" key="1">
    <source>
        <dbReference type="EMBL" id="EEQ05955.1"/>
    </source>
</evidence>
<dbReference type="GeneID" id="89596898"/>
<name>A0ABM9XX05_YERBE</name>